<dbReference type="GO" id="GO:0042781">
    <property type="term" value="F:3'-tRNA processing endoribonuclease activity"/>
    <property type="evidence" value="ECO:0007669"/>
    <property type="project" value="TreeGrafter"/>
</dbReference>
<dbReference type="PANTHER" id="PTHR33992">
    <property type="entry name" value="RIBONUCLEASE P PROTEIN COMPONENT"/>
    <property type="match status" value="1"/>
</dbReference>
<dbReference type="GO" id="GO:0000049">
    <property type="term" value="F:tRNA binding"/>
    <property type="evidence" value="ECO:0007669"/>
    <property type="project" value="UniProtKB-UniRule"/>
</dbReference>
<comment type="catalytic activity">
    <reaction evidence="6">
        <text>Endonucleolytic cleavage of RNA, removing 5'-extranucleotides from tRNA precursor.</text>
        <dbReference type="EC" id="3.1.26.5"/>
    </reaction>
</comment>
<accession>A0A1G2DZR2</accession>
<evidence type="ECO:0000256" key="7">
    <source>
        <dbReference type="NCBIfam" id="TIGR00188"/>
    </source>
</evidence>
<comment type="subunit">
    <text evidence="6">Consists of a catalytic RNA component (M1 or rnpB) and a protein subunit.</text>
</comment>
<sequence>MLPKNNRLRQKKDIDNVFKKGKGLKEDFLILKTVKNDLGKARCGFIVSQKVSKKSTLRNKIKRKLREAVRLKFKTIKTGTDNLFIAIPGIEKRDFREIEKTIAALLKRANIVK</sequence>
<name>A0A1G2DZR2_9BACT</name>
<dbReference type="PANTHER" id="PTHR33992:SF1">
    <property type="entry name" value="RIBONUCLEASE P PROTEIN COMPONENT"/>
    <property type="match status" value="1"/>
</dbReference>
<evidence type="ECO:0000313" key="9">
    <source>
        <dbReference type="Proteomes" id="UP000176755"/>
    </source>
</evidence>
<dbReference type="GO" id="GO:0004526">
    <property type="term" value="F:ribonuclease P activity"/>
    <property type="evidence" value="ECO:0007669"/>
    <property type="project" value="UniProtKB-UniRule"/>
</dbReference>
<dbReference type="GO" id="GO:0030677">
    <property type="term" value="C:ribonuclease P complex"/>
    <property type="evidence" value="ECO:0007669"/>
    <property type="project" value="TreeGrafter"/>
</dbReference>
<comment type="similarity">
    <text evidence="6">Belongs to the RnpA family.</text>
</comment>
<keyword evidence="5 6" id="KW-0694">RNA-binding</keyword>
<evidence type="ECO:0000256" key="3">
    <source>
        <dbReference type="ARBA" id="ARBA00022759"/>
    </source>
</evidence>
<evidence type="ECO:0000256" key="4">
    <source>
        <dbReference type="ARBA" id="ARBA00022801"/>
    </source>
</evidence>
<dbReference type="GO" id="GO:0001682">
    <property type="term" value="P:tRNA 5'-leader removal"/>
    <property type="evidence" value="ECO:0007669"/>
    <property type="project" value="UniProtKB-UniRule"/>
</dbReference>
<evidence type="ECO:0000256" key="1">
    <source>
        <dbReference type="ARBA" id="ARBA00022694"/>
    </source>
</evidence>
<dbReference type="InterPro" id="IPR020568">
    <property type="entry name" value="Ribosomal_Su5_D2-typ_SF"/>
</dbReference>
<keyword evidence="3 6" id="KW-0255">Endonuclease</keyword>
<dbReference type="Proteomes" id="UP000176755">
    <property type="component" value="Unassembled WGS sequence"/>
</dbReference>
<evidence type="ECO:0000256" key="6">
    <source>
        <dbReference type="HAMAP-Rule" id="MF_00227"/>
    </source>
</evidence>
<dbReference type="EC" id="3.1.26.5" evidence="6 7"/>
<comment type="caution">
    <text evidence="8">The sequence shown here is derived from an EMBL/GenBank/DDBJ whole genome shotgun (WGS) entry which is preliminary data.</text>
</comment>
<dbReference type="InterPro" id="IPR014721">
    <property type="entry name" value="Ribsml_uS5_D2-typ_fold_subgr"/>
</dbReference>
<gene>
    <name evidence="6" type="primary">rnpA</name>
    <name evidence="8" type="ORF">A2175_01475</name>
</gene>
<evidence type="ECO:0000313" key="8">
    <source>
        <dbReference type="EMBL" id="OGZ18979.1"/>
    </source>
</evidence>
<keyword evidence="2 6" id="KW-0540">Nuclease</keyword>
<evidence type="ECO:0000256" key="2">
    <source>
        <dbReference type="ARBA" id="ARBA00022722"/>
    </source>
</evidence>
<dbReference type="SUPFAM" id="SSF54211">
    <property type="entry name" value="Ribosomal protein S5 domain 2-like"/>
    <property type="match status" value="1"/>
</dbReference>
<dbReference type="EMBL" id="MHLY01000003">
    <property type="protein sequence ID" value="OGZ18979.1"/>
    <property type="molecule type" value="Genomic_DNA"/>
</dbReference>
<dbReference type="InterPro" id="IPR000100">
    <property type="entry name" value="RNase_P"/>
</dbReference>
<dbReference type="Pfam" id="PF00825">
    <property type="entry name" value="Ribonuclease_P"/>
    <property type="match status" value="1"/>
</dbReference>
<dbReference type="NCBIfam" id="TIGR00188">
    <property type="entry name" value="rnpA"/>
    <property type="match status" value="1"/>
</dbReference>
<proteinExistence type="inferred from homology"/>
<protein>
    <recommendedName>
        <fullName evidence="6 7">Ribonuclease P protein component</fullName>
        <shortName evidence="6">RNase P protein</shortName>
        <shortName evidence="6">RNaseP protein</shortName>
        <ecNumber evidence="6 7">3.1.26.5</ecNumber>
    </recommendedName>
    <alternativeName>
        <fullName evidence="6">Protein C5</fullName>
    </alternativeName>
</protein>
<keyword evidence="4 6" id="KW-0378">Hydrolase</keyword>
<dbReference type="HAMAP" id="MF_00227">
    <property type="entry name" value="RNase_P"/>
    <property type="match status" value="1"/>
</dbReference>
<dbReference type="Gene3D" id="3.30.230.10">
    <property type="match status" value="1"/>
</dbReference>
<evidence type="ECO:0000256" key="5">
    <source>
        <dbReference type="ARBA" id="ARBA00022884"/>
    </source>
</evidence>
<organism evidence="8 9">
    <name type="scientific">Candidatus Nealsonbacteria bacterium RBG_13_42_11</name>
    <dbReference type="NCBI Taxonomy" id="1801663"/>
    <lineage>
        <taxon>Bacteria</taxon>
        <taxon>Candidatus Nealsoniibacteriota</taxon>
    </lineage>
</organism>
<dbReference type="STRING" id="1801663.A2175_01475"/>
<reference evidence="8 9" key="1">
    <citation type="journal article" date="2016" name="Nat. Commun.">
        <title>Thousands of microbial genomes shed light on interconnected biogeochemical processes in an aquifer system.</title>
        <authorList>
            <person name="Anantharaman K."/>
            <person name="Brown C.T."/>
            <person name="Hug L.A."/>
            <person name="Sharon I."/>
            <person name="Castelle C.J."/>
            <person name="Probst A.J."/>
            <person name="Thomas B.C."/>
            <person name="Singh A."/>
            <person name="Wilkins M.J."/>
            <person name="Karaoz U."/>
            <person name="Brodie E.L."/>
            <person name="Williams K.H."/>
            <person name="Hubbard S.S."/>
            <person name="Banfield J.F."/>
        </authorList>
    </citation>
    <scope>NUCLEOTIDE SEQUENCE [LARGE SCALE GENOMIC DNA]</scope>
</reference>
<dbReference type="AlphaFoldDB" id="A0A1G2DZR2"/>
<keyword evidence="1 6" id="KW-0819">tRNA processing</keyword>
<comment type="function">
    <text evidence="6">RNaseP catalyzes the removal of the 5'-leader sequence from pre-tRNA to produce the mature 5'-terminus. It can also cleave other RNA substrates such as 4.5S RNA. The protein component plays an auxiliary but essential role in vivo by binding to the 5'-leader sequence and broadening the substrate specificity of the ribozyme.</text>
</comment>